<evidence type="ECO:0000259" key="2">
    <source>
        <dbReference type="PROSITE" id="PS50041"/>
    </source>
</evidence>
<dbReference type="Proteomes" id="UP000747542">
    <property type="component" value="Unassembled WGS sequence"/>
</dbReference>
<dbReference type="CDD" id="cd00037">
    <property type="entry name" value="CLECT"/>
    <property type="match status" value="1"/>
</dbReference>
<feature type="domain" description="C-type lectin" evidence="2">
    <location>
        <begin position="27"/>
        <end position="150"/>
    </location>
</feature>
<reference evidence="3" key="1">
    <citation type="journal article" date="2021" name="Sci. Adv.">
        <title>The American lobster genome reveals insights on longevity, neural, and immune adaptations.</title>
        <authorList>
            <person name="Polinski J.M."/>
            <person name="Zimin A.V."/>
            <person name="Clark K.F."/>
            <person name="Kohn A.B."/>
            <person name="Sadowski N."/>
            <person name="Timp W."/>
            <person name="Ptitsyn A."/>
            <person name="Khanna P."/>
            <person name="Romanova D.Y."/>
            <person name="Williams P."/>
            <person name="Greenwood S.J."/>
            <person name="Moroz L.L."/>
            <person name="Walt D.R."/>
            <person name="Bodnar A.G."/>
        </authorList>
    </citation>
    <scope>NUCLEOTIDE SEQUENCE</scope>
    <source>
        <strain evidence="3">GMGI-L3</strain>
    </source>
</reference>
<gene>
    <name evidence="3" type="primary">Clec-L14</name>
    <name evidence="3" type="ORF">Hamer_G020483</name>
</gene>
<name>A0A8J5MJX4_HOMAM</name>
<dbReference type="InterPro" id="IPR050111">
    <property type="entry name" value="C-type_lectin/snaclec_domain"/>
</dbReference>
<accession>A0A8J5MJX4</accession>
<protein>
    <submittedName>
        <fullName evidence="3">C-type lectin-like 14</fullName>
    </submittedName>
</protein>
<sequence length="152" mass="16906">MKVVVVLVAALFSVVLADNCPQDYVAVGTSCYLFPDTKMTWQNAQDYCTSTAPDGTNADLAHVDKCGQLASLWDYILAHEPIVDYWIGGRDDDQEGVYRWEATGDPVLNEVPYWYPGQPDGGRQENCLSLSKTGYFADEDGSLHQKFICQLL</sequence>
<feature type="chain" id="PRO_5035293253" evidence="1">
    <location>
        <begin position="18"/>
        <end position="152"/>
    </location>
</feature>
<dbReference type="Pfam" id="PF00059">
    <property type="entry name" value="Lectin_C"/>
    <property type="match status" value="1"/>
</dbReference>
<dbReference type="AlphaFoldDB" id="A0A8J5MJX4"/>
<dbReference type="PANTHER" id="PTHR22803">
    <property type="entry name" value="MANNOSE, PHOSPHOLIPASE, LECTIN RECEPTOR RELATED"/>
    <property type="match status" value="1"/>
</dbReference>
<dbReference type="PROSITE" id="PS50041">
    <property type="entry name" value="C_TYPE_LECTIN_2"/>
    <property type="match status" value="1"/>
</dbReference>
<feature type="signal peptide" evidence="1">
    <location>
        <begin position="1"/>
        <end position="17"/>
    </location>
</feature>
<keyword evidence="1" id="KW-0732">Signal</keyword>
<comment type="caution">
    <text evidence="3">The sequence shown here is derived from an EMBL/GenBank/DDBJ whole genome shotgun (WGS) entry which is preliminary data.</text>
</comment>
<dbReference type="SMART" id="SM00034">
    <property type="entry name" value="CLECT"/>
    <property type="match status" value="1"/>
</dbReference>
<keyword evidence="4" id="KW-1185">Reference proteome</keyword>
<dbReference type="OrthoDB" id="6355281at2759"/>
<organism evidence="3 4">
    <name type="scientific">Homarus americanus</name>
    <name type="common">American lobster</name>
    <dbReference type="NCBI Taxonomy" id="6706"/>
    <lineage>
        <taxon>Eukaryota</taxon>
        <taxon>Metazoa</taxon>
        <taxon>Ecdysozoa</taxon>
        <taxon>Arthropoda</taxon>
        <taxon>Crustacea</taxon>
        <taxon>Multicrustacea</taxon>
        <taxon>Malacostraca</taxon>
        <taxon>Eumalacostraca</taxon>
        <taxon>Eucarida</taxon>
        <taxon>Decapoda</taxon>
        <taxon>Pleocyemata</taxon>
        <taxon>Astacidea</taxon>
        <taxon>Nephropoidea</taxon>
        <taxon>Nephropidae</taxon>
        <taxon>Homarus</taxon>
    </lineage>
</organism>
<evidence type="ECO:0000256" key="1">
    <source>
        <dbReference type="SAM" id="SignalP"/>
    </source>
</evidence>
<dbReference type="EMBL" id="JAHLQT010045000">
    <property type="protein sequence ID" value="KAG7154174.1"/>
    <property type="molecule type" value="Genomic_DNA"/>
</dbReference>
<evidence type="ECO:0000313" key="4">
    <source>
        <dbReference type="Proteomes" id="UP000747542"/>
    </source>
</evidence>
<evidence type="ECO:0000313" key="3">
    <source>
        <dbReference type="EMBL" id="KAG7154174.1"/>
    </source>
</evidence>
<proteinExistence type="predicted"/>
<dbReference type="InterPro" id="IPR001304">
    <property type="entry name" value="C-type_lectin-like"/>
</dbReference>